<dbReference type="RefSeq" id="WP_183985587.1">
    <property type="nucleotide sequence ID" value="NZ_JACHHG010000004.1"/>
</dbReference>
<dbReference type="GO" id="GO:0006508">
    <property type="term" value="P:proteolysis"/>
    <property type="evidence" value="ECO:0007669"/>
    <property type="project" value="UniProtKB-KW"/>
</dbReference>
<comment type="subcellular location">
    <subcellularLocation>
        <location evidence="2">Membrane</location>
        <topology evidence="2">Multi-pass membrane protein</topology>
    </subcellularLocation>
</comment>
<feature type="transmembrane region" description="Helical" evidence="11">
    <location>
        <begin position="95"/>
        <end position="119"/>
    </location>
</feature>
<keyword evidence="10 11" id="KW-0472">Membrane</keyword>
<feature type="transmembrane region" description="Helical" evidence="11">
    <location>
        <begin position="295"/>
        <end position="314"/>
    </location>
</feature>
<dbReference type="InterPro" id="IPR041489">
    <property type="entry name" value="PDZ_6"/>
</dbReference>
<dbReference type="GO" id="GO:0004222">
    <property type="term" value="F:metalloendopeptidase activity"/>
    <property type="evidence" value="ECO:0007669"/>
    <property type="project" value="InterPro"/>
</dbReference>
<dbReference type="InterPro" id="IPR036034">
    <property type="entry name" value="PDZ_sf"/>
</dbReference>
<evidence type="ECO:0000313" key="13">
    <source>
        <dbReference type="EMBL" id="MBB6097788.1"/>
    </source>
</evidence>
<keyword evidence="8 11" id="KW-1133">Transmembrane helix</keyword>
<feature type="transmembrane region" description="Helical" evidence="11">
    <location>
        <begin position="342"/>
        <end position="363"/>
    </location>
</feature>
<dbReference type="Gene3D" id="2.30.42.10">
    <property type="match status" value="1"/>
</dbReference>
<proteinExistence type="inferred from homology"/>
<evidence type="ECO:0000256" key="6">
    <source>
        <dbReference type="ARBA" id="ARBA00022801"/>
    </source>
</evidence>
<keyword evidence="7" id="KW-0862">Zinc</keyword>
<evidence type="ECO:0000256" key="5">
    <source>
        <dbReference type="ARBA" id="ARBA00022692"/>
    </source>
</evidence>
<keyword evidence="14" id="KW-1185">Reference proteome</keyword>
<dbReference type="CDD" id="cd06163">
    <property type="entry name" value="S2P-M50_PDZ_RseP-like"/>
    <property type="match status" value="1"/>
</dbReference>
<comment type="cofactor">
    <cofactor evidence="1">
        <name>Zn(2+)</name>
        <dbReference type="ChEBI" id="CHEBI:29105"/>
    </cofactor>
</comment>
<comment type="similarity">
    <text evidence="3">Belongs to the peptidase M50B family.</text>
</comment>
<dbReference type="InterPro" id="IPR004387">
    <property type="entry name" value="Pept_M50_Zn"/>
</dbReference>
<keyword evidence="9" id="KW-0482">Metalloprotease</keyword>
<keyword evidence="5 11" id="KW-0812">Transmembrane</keyword>
<dbReference type="Pfam" id="PF02163">
    <property type="entry name" value="Peptidase_M50"/>
    <property type="match status" value="1"/>
</dbReference>
<reference evidence="13 14" key="1">
    <citation type="submission" date="2020-08" db="EMBL/GenBank/DDBJ databases">
        <title>Genomic Encyclopedia of Type Strains, Phase IV (KMG-IV): sequencing the most valuable type-strain genomes for metagenomic binning, comparative biology and taxonomic classification.</title>
        <authorList>
            <person name="Goeker M."/>
        </authorList>
    </citation>
    <scope>NUCLEOTIDE SEQUENCE [LARGE SCALE GENOMIC DNA]</scope>
    <source>
        <strain evidence="13 14">DSM 21458</strain>
    </source>
</reference>
<dbReference type="GO" id="GO:0016020">
    <property type="term" value="C:membrane"/>
    <property type="evidence" value="ECO:0007669"/>
    <property type="project" value="UniProtKB-SubCell"/>
</dbReference>
<dbReference type="SUPFAM" id="SSF50156">
    <property type="entry name" value="PDZ domain-like"/>
    <property type="match status" value="1"/>
</dbReference>
<gene>
    <name evidence="13" type="ORF">HNR42_001211</name>
</gene>
<evidence type="ECO:0000259" key="12">
    <source>
        <dbReference type="PROSITE" id="PS50106"/>
    </source>
</evidence>
<organism evidence="13 14">
    <name type="scientific">Deinobacterium chartae</name>
    <dbReference type="NCBI Taxonomy" id="521158"/>
    <lineage>
        <taxon>Bacteria</taxon>
        <taxon>Thermotogati</taxon>
        <taxon>Deinococcota</taxon>
        <taxon>Deinococci</taxon>
        <taxon>Deinococcales</taxon>
        <taxon>Deinococcaceae</taxon>
        <taxon>Deinobacterium</taxon>
    </lineage>
</organism>
<evidence type="ECO:0000256" key="1">
    <source>
        <dbReference type="ARBA" id="ARBA00001947"/>
    </source>
</evidence>
<evidence type="ECO:0000256" key="7">
    <source>
        <dbReference type="ARBA" id="ARBA00022833"/>
    </source>
</evidence>
<dbReference type="SMART" id="SM00228">
    <property type="entry name" value="PDZ"/>
    <property type="match status" value="1"/>
</dbReference>
<dbReference type="PANTHER" id="PTHR42837">
    <property type="entry name" value="REGULATOR OF SIGMA-E PROTEASE RSEP"/>
    <property type="match status" value="1"/>
</dbReference>
<keyword evidence="4 13" id="KW-0645">Protease</keyword>
<protein>
    <submittedName>
        <fullName evidence="13">Regulator of sigma E protease</fullName>
        <ecNumber evidence="13">3.4.24.-</ecNumber>
    </submittedName>
</protein>
<comment type="caution">
    <text evidence="13">The sequence shown here is derived from an EMBL/GenBank/DDBJ whole genome shotgun (WGS) entry which is preliminary data.</text>
</comment>
<evidence type="ECO:0000256" key="4">
    <source>
        <dbReference type="ARBA" id="ARBA00022670"/>
    </source>
</evidence>
<keyword evidence="6 13" id="KW-0378">Hydrolase</keyword>
<dbReference type="Proteomes" id="UP000569951">
    <property type="component" value="Unassembled WGS sequence"/>
</dbReference>
<sequence length="368" mass="39776">MSILIWLLILMVAVVLHELGHYGIARLNRVAVKAFSVGMGPILARVRRGGTEWRLSLLPIGGYVEIDGMAPEIDERGGLRPPSHGFARLRTRGKVAILLAGPVMNVLLAIVLLAGVYSAQGIREVQVRPDRLALQSVVQGSPAERAGFRAGDLIIAVDGRDLPDQDVVDGRPRPGFAQAIDALKRGGEHTFRVIRDGREQDITFSFNARPGELFGISYSPSGQVITTTRPVANYGAGLLEASRFAITAVPQAVSGFGTAVVSILRNPFEPSDQVAGPVTQVRIAEQVARSGIWDVLYFAAIINLSLGILNLLPIPSLDGGRILFALIERVRGKPFRPEQEGMVNWLGFAFVILLMVFVIIGDVSRLGR</sequence>
<evidence type="ECO:0000256" key="3">
    <source>
        <dbReference type="ARBA" id="ARBA00007931"/>
    </source>
</evidence>
<evidence type="ECO:0000256" key="9">
    <source>
        <dbReference type="ARBA" id="ARBA00023049"/>
    </source>
</evidence>
<dbReference type="PROSITE" id="PS50106">
    <property type="entry name" value="PDZ"/>
    <property type="match status" value="1"/>
</dbReference>
<accession>A0A841I0J9</accession>
<dbReference type="EC" id="3.4.24.-" evidence="13"/>
<dbReference type="Pfam" id="PF17820">
    <property type="entry name" value="PDZ_6"/>
    <property type="match status" value="1"/>
</dbReference>
<dbReference type="InterPro" id="IPR001478">
    <property type="entry name" value="PDZ"/>
</dbReference>
<feature type="domain" description="PDZ" evidence="12">
    <location>
        <begin position="134"/>
        <end position="162"/>
    </location>
</feature>
<name>A0A841I0J9_9DEIO</name>
<evidence type="ECO:0000256" key="11">
    <source>
        <dbReference type="SAM" id="Phobius"/>
    </source>
</evidence>
<evidence type="ECO:0000313" key="14">
    <source>
        <dbReference type="Proteomes" id="UP000569951"/>
    </source>
</evidence>
<dbReference type="PANTHER" id="PTHR42837:SF2">
    <property type="entry name" value="MEMBRANE METALLOPROTEASE ARASP2, CHLOROPLASTIC-RELATED"/>
    <property type="match status" value="1"/>
</dbReference>
<evidence type="ECO:0000256" key="10">
    <source>
        <dbReference type="ARBA" id="ARBA00023136"/>
    </source>
</evidence>
<dbReference type="EMBL" id="JACHHG010000004">
    <property type="protein sequence ID" value="MBB6097788.1"/>
    <property type="molecule type" value="Genomic_DNA"/>
</dbReference>
<evidence type="ECO:0000256" key="8">
    <source>
        <dbReference type="ARBA" id="ARBA00022989"/>
    </source>
</evidence>
<dbReference type="InterPro" id="IPR008915">
    <property type="entry name" value="Peptidase_M50"/>
</dbReference>
<dbReference type="AlphaFoldDB" id="A0A841I0J9"/>
<evidence type="ECO:0000256" key="2">
    <source>
        <dbReference type="ARBA" id="ARBA00004141"/>
    </source>
</evidence>